<keyword evidence="3 4" id="KW-0067">ATP-binding</keyword>
<organism evidence="7 8">
    <name type="scientific">Sphingosinicella rhizophila</name>
    <dbReference type="NCBI Taxonomy" id="3050082"/>
    <lineage>
        <taxon>Bacteria</taxon>
        <taxon>Pseudomonadati</taxon>
        <taxon>Pseudomonadota</taxon>
        <taxon>Alphaproteobacteria</taxon>
        <taxon>Sphingomonadales</taxon>
        <taxon>Sphingosinicellaceae</taxon>
        <taxon>Sphingosinicella</taxon>
    </lineage>
</organism>
<dbReference type="PANTHER" id="PTHR11609:SF5">
    <property type="entry name" value="PHOSPHORIBOSYLAMINOIMIDAZOLE CARBOXYLASE"/>
    <property type="match status" value="1"/>
</dbReference>
<feature type="binding site" evidence="4">
    <location>
        <begin position="180"/>
        <end position="183"/>
    </location>
    <ligand>
        <name>ATP</name>
        <dbReference type="ChEBI" id="CHEBI:30616"/>
    </ligand>
</feature>
<dbReference type="Gene3D" id="3.30.470.20">
    <property type="entry name" value="ATP-grasp fold, B domain"/>
    <property type="match status" value="1"/>
</dbReference>
<gene>
    <name evidence="4 5" type="primary">purK</name>
    <name evidence="7" type="ORF">RQX22_18450</name>
</gene>
<comment type="caution">
    <text evidence="7">The sequence shown here is derived from an EMBL/GenBank/DDBJ whole genome shotgun (WGS) entry which is preliminary data.</text>
</comment>
<dbReference type="InterPro" id="IPR003135">
    <property type="entry name" value="ATP-grasp_carboxylate-amine"/>
</dbReference>
<dbReference type="NCBIfam" id="TIGR01161">
    <property type="entry name" value="purK"/>
    <property type="match status" value="1"/>
</dbReference>
<protein>
    <recommendedName>
        <fullName evidence="4 5">N5-carboxyaminoimidazole ribonucleotide synthase</fullName>
        <shortName evidence="4 5">N5-CAIR synthase</shortName>
        <ecNumber evidence="4 5">6.3.4.18</ecNumber>
    </recommendedName>
    <alternativeName>
        <fullName evidence="4 5">5-(carboxyamino)imidazole ribonucleotide synthetase</fullName>
    </alternativeName>
</protein>
<comment type="pathway">
    <text evidence="4 5">Purine metabolism; IMP biosynthesis via de novo pathway; 5-amino-1-(5-phospho-D-ribosyl)imidazole-4-carboxylate from 5-amino-1-(5-phospho-D-ribosyl)imidazole (N5-CAIR route): step 1/2.</text>
</comment>
<keyword evidence="4 5" id="KW-0436">Ligase</keyword>
<dbReference type="InterPro" id="IPR011761">
    <property type="entry name" value="ATP-grasp"/>
</dbReference>
<reference evidence="7 8" key="1">
    <citation type="submission" date="2023-05" db="EMBL/GenBank/DDBJ databases">
        <authorList>
            <person name="Guo Y."/>
        </authorList>
    </citation>
    <scope>NUCLEOTIDE SEQUENCE [LARGE SCALE GENOMIC DNA]</scope>
    <source>
        <strain evidence="7 8">GR2756</strain>
    </source>
</reference>
<keyword evidence="1 4" id="KW-0547">Nucleotide-binding</keyword>
<dbReference type="InterPro" id="IPR054350">
    <property type="entry name" value="PurT/PurK_preATP-grasp"/>
</dbReference>
<dbReference type="InterPro" id="IPR040686">
    <property type="entry name" value="PurK_C"/>
</dbReference>
<keyword evidence="2 4" id="KW-0658">Purine biosynthesis</keyword>
<comment type="catalytic activity">
    <reaction evidence="4 5">
        <text>5-amino-1-(5-phospho-beta-D-ribosyl)imidazole + hydrogencarbonate + ATP = 5-carboxyamino-1-(5-phospho-D-ribosyl)imidazole + ADP + phosphate + 2 H(+)</text>
        <dbReference type="Rhea" id="RHEA:19317"/>
        <dbReference type="ChEBI" id="CHEBI:15378"/>
        <dbReference type="ChEBI" id="CHEBI:17544"/>
        <dbReference type="ChEBI" id="CHEBI:30616"/>
        <dbReference type="ChEBI" id="CHEBI:43474"/>
        <dbReference type="ChEBI" id="CHEBI:58730"/>
        <dbReference type="ChEBI" id="CHEBI:137981"/>
        <dbReference type="ChEBI" id="CHEBI:456216"/>
        <dbReference type="EC" id="6.3.4.18"/>
    </reaction>
</comment>
<dbReference type="SUPFAM" id="SSF51246">
    <property type="entry name" value="Rudiment single hybrid motif"/>
    <property type="match status" value="1"/>
</dbReference>
<dbReference type="SUPFAM" id="SSF52440">
    <property type="entry name" value="PreATP-grasp domain"/>
    <property type="match status" value="1"/>
</dbReference>
<comment type="function">
    <text evidence="4">Catalyzes the ATP-dependent conversion of 5-aminoimidazole ribonucleotide (AIR) and HCO(3)(-) to N5-carboxyaminoimidazole ribonucleotide (N5-CAIR).</text>
</comment>
<evidence type="ECO:0000313" key="7">
    <source>
        <dbReference type="EMBL" id="MDT9600939.1"/>
    </source>
</evidence>
<evidence type="ECO:0000313" key="8">
    <source>
        <dbReference type="Proteomes" id="UP001259572"/>
    </source>
</evidence>
<dbReference type="GO" id="GO:0034028">
    <property type="term" value="F:5-(carboxyamino)imidazole ribonucleotide synthase activity"/>
    <property type="evidence" value="ECO:0007669"/>
    <property type="project" value="UniProtKB-EC"/>
</dbReference>
<dbReference type="PROSITE" id="PS50975">
    <property type="entry name" value="ATP_GRASP"/>
    <property type="match status" value="1"/>
</dbReference>
<evidence type="ECO:0000256" key="4">
    <source>
        <dbReference type="HAMAP-Rule" id="MF_01928"/>
    </source>
</evidence>
<dbReference type="Gene3D" id="3.30.1490.20">
    <property type="entry name" value="ATP-grasp fold, A domain"/>
    <property type="match status" value="1"/>
</dbReference>
<evidence type="ECO:0000256" key="3">
    <source>
        <dbReference type="ARBA" id="ARBA00022840"/>
    </source>
</evidence>
<dbReference type="RefSeq" id="WP_315728545.1">
    <property type="nucleotide sequence ID" value="NZ_JAVUPU010000014.1"/>
</dbReference>
<feature type="domain" description="ATP-grasp" evidence="6">
    <location>
        <begin position="109"/>
        <end position="295"/>
    </location>
</feature>
<feature type="binding site" evidence="4">
    <location>
        <begin position="150"/>
        <end position="156"/>
    </location>
    <ligand>
        <name>ATP</name>
        <dbReference type="ChEBI" id="CHEBI:30616"/>
    </ligand>
</feature>
<dbReference type="Proteomes" id="UP001259572">
    <property type="component" value="Unassembled WGS sequence"/>
</dbReference>
<dbReference type="NCBIfam" id="NF004679">
    <property type="entry name" value="PRK06019.1-5"/>
    <property type="match status" value="1"/>
</dbReference>
<dbReference type="HAMAP" id="MF_01928">
    <property type="entry name" value="PurK"/>
    <property type="match status" value="1"/>
</dbReference>
<dbReference type="EMBL" id="JAVUPU010000014">
    <property type="protein sequence ID" value="MDT9600939.1"/>
    <property type="molecule type" value="Genomic_DNA"/>
</dbReference>
<comment type="similarity">
    <text evidence="4 5">Belongs to the PurK/PurT family.</text>
</comment>
<dbReference type="InterPro" id="IPR005875">
    <property type="entry name" value="PurK"/>
</dbReference>
<feature type="binding site" evidence="4">
    <location>
        <begin position="265"/>
        <end position="266"/>
    </location>
    <ligand>
        <name>ATP</name>
        <dbReference type="ChEBI" id="CHEBI:30616"/>
    </ligand>
</feature>
<feature type="binding site" evidence="4">
    <location>
        <position position="211"/>
    </location>
    <ligand>
        <name>ATP</name>
        <dbReference type="ChEBI" id="CHEBI:30616"/>
    </ligand>
</feature>
<evidence type="ECO:0000256" key="5">
    <source>
        <dbReference type="RuleBase" id="RU361200"/>
    </source>
</evidence>
<sequence>MRIEPGSVIGIVGGGQLGRMLAMAAAQLGYKCHIYAPDEAPPAAEVSAFFTRGAWDDEVALARFGRSVDVATYEFENIAAGPLSALAAVVPLHPPRQALEIAQDRLTEKCFVRDLGGRPASFAAVDDRASLDAALAEIGVPAILKTRRFGYDGKGQARIMEPADADAAWTALKGAPAILEAFVRFDAEFSILLCRGTNGETRCWPAPRNTHEDGILARSEAPAGKDLDGAVAEAEVLARKIADRLDYVGMLAIEFFAGADGALFNEMAPRVHNSGHWTIEGAVTSQFENHIRAICGLPLGATGLAAPAVEMWNLVGRDVDSWPDILSDPTARLHLYGKGEARPGRKMGHVTRLKGLGGAESSSR</sequence>
<feature type="binding site" evidence="4">
    <location>
        <position position="188"/>
    </location>
    <ligand>
        <name>ATP</name>
        <dbReference type="ChEBI" id="CHEBI:30616"/>
    </ligand>
</feature>
<dbReference type="NCBIfam" id="NF004676">
    <property type="entry name" value="PRK06019.1-2"/>
    <property type="match status" value="1"/>
</dbReference>
<dbReference type="EC" id="6.3.4.18" evidence="4 5"/>
<dbReference type="InterPro" id="IPR013815">
    <property type="entry name" value="ATP_grasp_subdomain_1"/>
</dbReference>
<evidence type="ECO:0000259" key="6">
    <source>
        <dbReference type="PROSITE" id="PS50975"/>
    </source>
</evidence>
<comment type="subunit">
    <text evidence="4 5">Homodimer.</text>
</comment>
<evidence type="ECO:0000256" key="1">
    <source>
        <dbReference type="ARBA" id="ARBA00022741"/>
    </source>
</evidence>
<keyword evidence="8" id="KW-1185">Reference proteome</keyword>
<feature type="binding site" evidence="4">
    <location>
        <position position="105"/>
    </location>
    <ligand>
        <name>ATP</name>
        <dbReference type="ChEBI" id="CHEBI:30616"/>
    </ligand>
</feature>
<dbReference type="Gene3D" id="3.40.50.20">
    <property type="match status" value="1"/>
</dbReference>
<name>A0ABU3QC28_9SPHN</name>
<dbReference type="Pfam" id="PF17769">
    <property type="entry name" value="PurK_C"/>
    <property type="match status" value="1"/>
</dbReference>
<dbReference type="Pfam" id="PF22660">
    <property type="entry name" value="RS_preATP-grasp-like"/>
    <property type="match status" value="1"/>
</dbReference>
<dbReference type="PANTHER" id="PTHR11609">
    <property type="entry name" value="PURINE BIOSYNTHESIS PROTEIN 6/7, PUR6/7"/>
    <property type="match status" value="1"/>
</dbReference>
<accession>A0ABU3QC28</accession>
<evidence type="ECO:0000256" key="2">
    <source>
        <dbReference type="ARBA" id="ARBA00022755"/>
    </source>
</evidence>
<feature type="binding site" evidence="4">
    <location>
        <position position="145"/>
    </location>
    <ligand>
        <name>ATP</name>
        <dbReference type="ChEBI" id="CHEBI:30616"/>
    </ligand>
</feature>
<comment type="function">
    <text evidence="5">Catalyzes the ATP-dependent conversion of 5-aminoimidazole ribonucleotide (AIR) and HCO(3)- to N5-carboxyaminoimidazole ribonucleotide (N5-CAIR).</text>
</comment>
<dbReference type="Pfam" id="PF02222">
    <property type="entry name" value="ATP-grasp"/>
    <property type="match status" value="1"/>
</dbReference>
<dbReference type="InterPro" id="IPR016185">
    <property type="entry name" value="PreATP-grasp_dom_sf"/>
</dbReference>
<proteinExistence type="inferred from homology"/>
<dbReference type="InterPro" id="IPR011054">
    <property type="entry name" value="Rudment_hybrid_motif"/>
</dbReference>
<dbReference type="SUPFAM" id="SSF56059">
    <property type="entry name" value="Glutathione synthetase ATP-binding domain-like"/>
    <property type="match status" value="1"/>
</dbReference>